<accession>A0A9W7FWM2</accession>
<dbReference type="SUPFAM" id="SSF90112">
    <property type="entry name" value="Neurotransmitter-gated ion-channel transmembrane pore"/>
    <property type="match status" value="1"/>
</dbReference>
<feature type="region of interest" description="Disordered" evidence="1">
    <location>
        <begin position="174"/>
        <end position="202"/>
    </location>
</feature>
<dbReference type="EMBL" id="BRYA01000581">
    <property type="protein sequence ID" value="GMI24222.1"/>
    <property type="molecule type" value="Genomic_DNA"/>
</dbReference>
<dbReference type="InterPro" id="IPR006201">
    <property type="entry name" value="Neur_channel"/>
</dbReference>
<dbReference type="PANTHER" id="PTHR18945">
    <property type="entry name" value="NEUROTRANSMITTER GATED ION CHANNEL"/>
    <property type="match status" value="1"/>
</dbReference>
<proteinExistence type="predicted"/>
<dbReference type="OrthoDB" id="62474at2759"/>
<keyword evidence="2" id="KW-0472">Membrane</keyword>
<evidence type="ECO:0000256" key="1">
    <source>
        <dbReference type="SAM" id="MobiDB-lite"/>
    </source>
</evidence>
<gene>
    <name evidence="3" type="ORF">TrCOL_g8510</name>
</gene>
<dbReference type="GO" id="GO:0004888">
    <property type="term" value="F:transmembrane signaling receptor activity"/>
    <property type="evidence" value="ECO:0007669"/>
    <property type="project" value="InterPro"/>
</dbReference>
<feature type="transmembrane region" description="Helical" evidence="2">
    <location>
        <begin position="612"/>
        <end position="632"/>
    </location>
</feature>
<dbReference type="GO" id="GO:0016020">
    <property type="term" value="C:membrane"/>
    <property type="evidence" value="ECO:0007669"/>
    <property type="project" value="InterPro"/>
</dbReference>
<dbReference type="InterPro" id="IPR036719">
    <property type="entry name" value="Neuro-gated_channel_TM_sf"/>
</dbReference>
<feature type="region of interest" description="Disordered" evidence="1">
    <location>
        <begin position="36"/>
        <end position="60"/>
    </location>
</feature>
<keyword evidence="4" id="KW-1185">Reference proteome</keyword>
<dbReference type="GO" id="GO:0005216">
    <property type="term" value="F:monoatomic ion channel activity"/>
    <property type="evidence" value="ECO:0007669"/>
    <property type="project" value="InterPro"/>
</dbReference>
<evidence type="ECO:0000313" key="3">
    <source>
        <dbReference type="EMBL" id="GMI24222.1"/>
    </source>
</evidence>
<feature type="compositionally biased region" description="Basic residues" evidence="1">
    <location>
        <begin position="871"/>
        <end position="882"/>
    </location>
</feature>
<dbReference type="AlphaFoldDB" id="A0A9W7FWM2"/>
<dbReference type="Gene3D" id="1.20.58.390">
    <property type="entry name" value="Neurotransmitter-gated ion-channel transmembrane domain"/>
    <property type="match status" value="1"/>
</dbReference>
<protein>
    <recommendedName>
        <fullName evidence="5">Neurotransmitter-gated ion-channel ligand-binding domain-containing protein</fullName>
    </recommendedName>
</protein>
<comment type="caution">
    <text evidence="3">The sequence shown here is derived from an EMBL/GenBank/DDBJ whole genome shotgun (WGS) entry which is preliminary data.</text>
</comment>
<feature type="region of interest" description="Disordered" evidence="1">
    <location>
        <begin position="86"/>
        <end position="142"/>
    </location>
</feature>
<feature type="compositionally biased region" description="Basic and acidic residues" evidence="1">
    <location>
        <begin position="860"/>
        <end position="870"/>
    </location>
</feature>
<organism evidence="3 4">
    <name type="scientific">Triparma columacea</name>
    <dbReference type="NCBI Taxonomy" id="722753"/>
    <lineage>
        <taxon>Eukaryota</taxon>
        <taxon>Sar</taxon>
        <taxon>Stramenopiles</taxon>
        <taxon>Ochrophyta</taxon>
        <taxon>Bolidophyceae</taxon>
        <taxon>Parmales</taxon>
        <taxon>Triparmaceae</taxon>
        <taxon>Triparma</taxon>
    </lineage>
</organism>
<dbReference type="Proteomes" id="UP001165065">
    <property type="component" value="Unassembled WGS sequence"/>
</dbReference>
<feature type="compositionally biased region" description="Basic and acidic residues" evidence="1">
    <location>
        <begin position="86"/>
        <end position="110"/>
    </location>
</feature>
<feature type="compositionally biased region" description="Gly residues" evidence="1">
    <location>
        <begin position="804"/>
        <end position="826"/>
    </location>
</feature>
<evidence type="ECO:0008006" key="5">
    <source>
        <dbReference type="Google" id="ProtNLM"/>
    </source>
</evidence>
<feature type="region of interest" description="Disordered" evidence="1">
    <location>
        <begin position="1"/>
        <end position="21"/>
    </location>
</feature>
<sequence length="882" mass="99680">MEGGNGVGRAIGRRPSIKLGSPKVNLKIAAAAVVGSAKLRNSKPPPPKTPPPPPATARGTIEDAYLRKIEDAEAMAKQNKELMMEKRAAENAAKREKSKKDAEARRERMKAYGRQIPTGGRSKSPVPRAKSPSPAVNGVTEMTEVISEVTTVVTNEVTAEKKRSDEAYQRKIEQAQEEANRRNEKIRQQRAAEHAAKREKNRMAVAAKKEAAKKAAAKTPIKNSVPSHSAAYTWSKSGGQEMFIEEDDMNLASWGKTKVSKWVEKIMGEFAYVYGSANDIEKMAYMFIYCDICGADLGDLSVDDLTNMCTEYNAFLRREGFEEEKMVHLPVGKKKLIVRVIQKNLELDRRKNAFDRPRMPLEKCELQVEVKNIWDVSVSLQTFKCELKVKVRWEVDKMDSHLMEGLNPEAVNWEPAKYPTVEIFGQVDEFLERKRTFRVSREAVEGTGRNGRKAEHRFKVEAEYCIFAGISENFELHDFPFDLQNLNIRISVIDRNYVNDGKEEKDSKSQFMKIRKLSHWTGGDKVGGHGGAAMTFDKNGTRMRHQTISGEEEEEEEGEVVEMPFVTVNEDKSDQLPEYALDRHISHVYKVGSDERDLHIILRYRRKFQFYLNNYIYILGAITMVVVFGWTIDYKQSAERLNMDVTLLLVSVAFKHATTGMLPPISYSTEMDRFVIKSFLFIVVATFFHALISILSTWTEGAEGEDEAEVVKTVDMILLGVWLASWIGYVVLRRQMWQKIRAEHNGETILEEIRDSKWETSGAGGKLEEFMDGEIEYDELHTEWMIEKEERRRRRREGEEESKGGGGGGGLGGWGNGWTGGGGGRGGEGEGEDGTEARGGGMSRSNSTFQPPKFLGRGFKRIDNSSERMKNSYKRKSTTRGS</sequence>
<dbReference type="InterPro" id="IPR038050">
    <property type="entry name" value="Neuro_actylchol_rec"/>
</dbReference>
<keyword evidence="2" id="KW-0812">Transmembrane</keyword>
<feature type="transmembrane region" description="Helical" evidence="2">
    <location>
        <begin position="716"/>
        <end position="732"/>
    </location>
</feature>
<name>A0A9W7FWM2_9STRA</name>
<evidence type="ECO:0000256" key="2">
    <source>
        <dbReference type="SAM" id="Phobius"/>
    </source>
</evidence>
<feature type="region of interest" description="Disordered" evidence="1">
    <location>
        <begin position="789"/>
        <end position="882"/>
    </location>
</feature>
<feature type="compositionally biased region" description="Basic and acidic residues" evidence="1">
    <location>
        <begin position="789"/>
        <end position="803"/>
    </location>
</feature>
<feature type="transmembrane region" description="Helical" evidence="2">
    <location>
        <begin position="674"/>
        <end position="696"/>
    </location>
</feature>
<feature type="compositionally biased region" description="Pro residues" evidence="1">
    <location>
        <begin position="43"/>
        <end position="55"/>
    </location>
</feature>
<keyword evidence="2" id="KW-1133">Transmembrane helix</keyword>
<evidence type="ECO:0000313" key="4">
    <source>
        <dbReference type="Proteomes" id="UP001165065"/>
    </source>
</evidence>
<reference evidence="4" key="1">
    <citation type="journal article" date="2023" name="Commun. Biol.">
        <title>Genome analysis of Parmales, the sister group of diatoms, reveals the evolutionary specialization of diatoms from phago-mixotrophs to photoautotrophs.</title>
        <authorList>
            <person name="Ban H."/>
            <person name="Sato S."/>
            <person name="Yoshikawa S."/>
            <person name="Yamada K."/>
            <person name="Nakamura Y."/>
            <person name="Ichinomiya M."/>
            <person name="Sato N."/>
            <person name="Blanc-Mathieu R."/>
            <person name="Endo H."/>
            <person name="Kuwata A."/>
            <person name="Ogata H."/>
        </authorList>
    </citation>
    <scope>NUCLEOTIDE SEQUENCE [LARGE SCALE GENOMIC DNA]</scope>
</reference>